<protein>
    <submittedName>
        <fullName evidence="1 2">Uncharacterized protein</fullName>
    </submittedName>
</protein>
<reference evidence="1 3" key="2">
    <citation type="journal article" date="2014" name="BMC Genomics">
        <title>An improved genome release (version Mt4.0) for the model legume Medicago truncatula.</title>
        <authorList>
            <person name="Tang H."/>
            <person name="Krishnakumar V."/>
            <person name="Bidwell S."/>
            <person name="Rosen B."/>
            <person name="Chan A."/>
            <person name="Zhou S."/>
            <person name="Gentzbittel L."/>
            <person name="Childs K.L."/>
            <person name="Yandell M."/>
            <person name="Gundlach H."/>
            <person name="Mayer K.F."/>
            <person name="Schwartz D.C."/>
            <person name="Town C.D."/>
        </authorList>
    </citation>
    <scope>GENOME REANNOTATION</scope>
    <source>
        <strain evidence="1">A17</strain>
        <strain evidence="2 3">cv. Jemalong A17</strain>
    </source>
</reference>
<dbReference type="Proteomes" id="UP000002051">
    <property type="component" value="Chromosome 8"/>
</dbReference>
<dbReference type="EMBL" id="CM001224">
    <property type="protein sequence ID" value="KEH20272.1"/>
    <property type="molecule type" value="Genomic_DNA"/>
</dbReference>
<accession>A0A072TS72</accession>
<reference evidence="2" key="3">
    <citation type="submission" date="2015-04" db="UniProtKB">
        <authorList>
            <consortium name="EnsemblPlants"/>
        </authorList>
    </citation>
    <scope>IDENTIFICATION</scope>
    <source>
        <strain evidence="2">cv. Jemalong A17</strain>
    </source>
</reference>
<dbReference type="HOGENOM" id="CLU_3127403_0_0_1"/>
<sequence length="50" mass="5904">MKISKMEVGEFDSVFYDTIQYSGFHENLFVKKLESVEWSGIIAKRQDSRE</sequence>
<dbReference type="EnsemblPlants" id="KEH20272">
    <property type="protein sequence ID" value="KEH20272"/>
    <property type="gene ID" value="MTR_8g070920"/>
</dbReference>
<dbReference type="AlphaFoldDB" id="A0A072TS72"/>
<evidence type="ECO:0000313" key="3">
    <source>
        <dbReference type="Proteomes" id="UP000002051"/>
    </source>
</evidence>
<reference evidence="1 3" key="1">
    <citation type="journal article" date="2011" name="Nature">
        <title>The Medicago genome provides insight into the evolution of rhizobial symbioses.</title>
        <authorList>
            <person name="Young N.D."/>
            <person name="Debelle F."/>
            <person name="Oldroyd G.E."/>
            <person name="Geurts R."/>
            <person name="Cannon S.B."/>
            <person name="Udvardi M.K."/>
            <person name="Benedito V.A."/>
            <person name="Mayer K.F."/>
            <person name="Gouzy J."/>
            <person name="Schoof H."/>
            <person name="Van de Peer Y."/>
            <person name="Proost S."/>
            <person name="Cook D.R."/>
            <person name="Meyers B.C."/>
            <person name="Spannagl M."/>
            <person name="Cheung F."/>
            <person name="De Mita S."/>
            <person name="Krishnakumar V."/>
            <person name="Gundlach H."/>
            <person name="Zhou S."/>
            <person name="Mudge J."/>
            <person name="Bharti A.K."/>
            <person name="Murray J.D."/>
            <person name="Naoumkina M.A."/>
            <person name="Rosen B."/>
            <person name="Silverstein K.A."/>
            <person name="Tang H."/>
            <person name="Rombauts S."/>
            <person name="Zhao P.X."/>
            <person name="Zhou P."/>
            <person name="Barbe V."/>
            <person name="Bardou P."/>
            <person name="Bechner M."/>
            <person name="Bellec A."/>
            <person name="Berger A."/>
            <person name="Berges H."/>
            <person name="Bidwell S."/>
            <person name="Bisseling T."/>
            <person name="Choisne N."/>
            <person name="Couloux A."/>
            <person name="Denny R."/>
            <person name="Deshpande S."/>
            <person name="Dai X."/>
            <person name="Doyle J.J."/>
            <person name="Dudez A.M."/>
            <person name="Farmer A.D."/>
            <person name="Fouteau S."/>
            <person name="Franken C."/>
            <person name="Gibelin C."/>
            <person name="Gish J."/>
            <person name="Goldstein S."/>
            <person name="Gonzalez A.J."/>
            <person name="Green P.J."/>
            <person name="Hallab A."/>
            <person name="Hartog M."/>
            <person name="Hua A."/>
            <person name="Humphray S.J."/>
            <person name="Jeong D.H."/>
            <person name="Jing Y."/>
            <person name="Jocker A."/>
            <person name="Kenton S.M."/>
            <person name="Kim D.J."/>
            <person name="Klee K."/>
            <person name="Lai H."/>
            <person name="Lang C."/>
            <person name="Lin S."/>
            <person name="Macmil S.L."/>
            <person name="Magdelenat G."/>
            <person name="Matthews L."/>
            <person name="McCorrison J."/>
            <person name="Monaghan E.L."/>
            <person name="Mun J.H."/>
            <person name="Najar F.Z."/>
            <person name="Nicholson C."/>
            <person name="Noirot C."/>
            <person name="O'Bleness M."/>
            <person name="Paule C.R."/>
            <person name="Poulain J."/>
            <person name="Prion F."/>
            <person name="Qin B."/>
            <person name="Qu C."/>
            <person name="Retzel E.F."/>
            <person name="Riddle C."/>
            <person name="Sallet E."/>
            <person name="Samain S."/>
            <person name="Samson N."/>
            <person name="Sanders I."/>
            <person name="Saurat O."/>
            <person name="Scarpelli C."/>
            <person name="Schiex T."/>
            <person name="Segurens B."/>
            <person name="Severin A.J."/>
            <person name="Sherrier D.J."/>
            <person name="Shi R."/>
            <person name="Sims S."/>
            <person name="Singer S.R."/>
            <person name="Sinharoy S."/>
            <person name="Sterck L."/>
            <person name="Viollet A."/>
            <person name="Wang B.B."/>
            <person name="Wang K."/>
            <person name="Wang M."/>
            <person name="Wang X."/>
            <person name="Warfsmann J."/>
            <person name="Weissenbach J."/>
            <person name="White D.D."/>
            <person name="White J.D."/>
            <person name="Wiley G.B."/>
            <person name="Wincker P."/>
            <person name="Xing Y."/>
            <person name="Yang L."/>
            <person name="Yao Z."/>
            <person name="Ying F."/>
            <person name="Zhai J."/>
            <person name="Zhou L."/>
            <person name="Zuber A."/>
            <person name="Denarie J."/>
            <person name="Dixon R.A."/>
            <person name="May G.D."/>
            <person name="Schwartz D.C."/>
            <person name="Rogers J."/>
            <person name="Quetier F."/>
            <person name="Town C.D."/>
            <person name="Roe B.A."/>
        </authorList>
    </citation>
    <scope>NUCLEOTIDE SEQUENCE [LARGE SCALE GENOMIC DNA]</scope>
    <source>
        <strain evidence="1">A17</strain>
        <strain evidence="2 3">cv. Jemalong A17</strain>
    </source>
</reference>
<name>A0A072TS72_MEDTR</name>
<keyword evidence="3" id="KW-1185">Reference proteome</keyword>
<organism evidence="1 3">
    <name type="scientific">Medicago truncatula</name>
    <name type="common">Barrel medic</name>
    <name type="synonym">Medicago tribuloides</name>
    <dbReference type="NCBI Taxonomy" id="3880"/>
    <lineage>
        <taxon>Eukaryota</taxon>
        <taxon>Viridiplantae</taxon>
        <taxon>Streptophyta</taxon>
        <taxon>Embryophyta</taxon>
        <taxon>Tracheophyta</taxon>
        <taxon>Spermatophyta</taxon>
        <taxon>Magnoliopsida</taxon>
        <taxon>eudicotyledons</taxon>
        <taxon>Gunneridae</taxon>
        <taxon>Pentapetalae</taxon>
        <taxon>rosids</taxon>
        <taxon>fabids</taxon>
        <taxon>Fabales</taxon>
        <taxon>Fabaceae</taxon>
        <taxon>Papilionoideae</taxon>
        <taxon>50 kb inversion clade</taxon>
        <taxon>NPAAA clade</taxon>
        <taxon>Hologalegina</taxon>
        <taxon>IRL clade</taxon>
        <taxon>Trifolieae</taxon>
        <taxon>Medicago</taxon>
    </lineage>
</organism>
<proteinExistence type="predicted"/>
<evidence type="ECO:0000313" key="1">
    <source>
        <dbReference type="EMBL" id="KEH20272.1"/>
    </source>
</evidence>
<gene>
    <name evidence="1" type="ordered locus">MTR_8g070920</name>
</gene>
<evidence type="ECO:0000313" key="2">
    <source>
        <dbReference type="EnsemblPlants" id="KEH20272"/>
    </source>
</evidence>